<evidence type="ECO:0000256" key="6">
    <source>
        <dbReference type="PIRSR" id="PIRSR000337-1"/>
    </source>
</evidence>
<dbReference type="EMBL" id="CP016809">
    <property type="protein sequence ID" value="ANY76151.1"/>
    <property type="molecule type" value="Genomic_DNA"/>
</dbReference>
<dbReference type="RefSeq" id="WP_099480094.1">
    <property type="nucleotide sequence ID" value="NZ_CP016809.1"/>
</dbReference>
<feature type="binding site" evidence="6">
    <location>
        <position position="224"/>
    </location>
    <ligand>
        <name>FMN</name>
        <dbReference type="ChEBI" id="CHEBI:58210"/>
    </ligand>
</feature>
<dbReference type="Gene3D" id="3.20.20.30">
    <property type="entry name" value="Luciferase-like domain"/>
    <property type="match status" value="1"/>
</dbReference>
<dbReference type="PIRSF" id="PIRSF000337">
    <property type="entry name" value="NTA_MOA"/>
    <property type="match status" value="1"/>
</dbReference>
<keyword evidence="1 6" id="KW-0285">Flavoprotein</keyword>
<dbReference type="Pfam" id="PF00296">
    <property type="entry name" value="Bac_luciferase"/>
    <property type="match status" value="1"/>
</dbReference>
<gene>
    <name evidence="8" type="ORF">BBD41_28230</name>
</gene>
<comment type="similarity">
    <text evidence="5">Belongs to the NtaA/SnaA/DszA monooxygenase family.</text>
</comment>
<name>A0A1B2E872_9BACL</name>
<dbReference type="InterPro" id="IPR051260">
    <property type="entry name" value="Diverse_substr_monoxygenases"/>
</dbReference>
<proteinExistence type="inferred from homology"/>
<protein>
    <submittedName>
        <fullName evidence="8">Nitrilotriacetate monooxygenase</fullName>
    </submittedName>
</protein>
<sequence length="446" mass="50280">MSSNQRQLHLGLFLFGTGYHPAGWRLPEGKTDGAYDPQFLKEVAQKLEKAKFDFFFLGDRLATSTDMQYLFPSQMTRLEPFTMLSYLAAATDKIGLIGTVNTTYAEPYNIARFTASLDHLSRGRASWNVVTGSDTRAALNFSREKHWDNAKRYDYAEEFIEIVSGLWDTWEDDALQRDKASGVFADGSKVHELNHVGEHFSVAGPLNIQRPIQGQLPLITAGTSLRSQMLAAKYSDMVFTGTNVKEVAVTFYKEVKGRLREYGRKDSDLKILPGLVPIVGRTEEEARAKYAEMNELVVTDYDLGPLSDKIGIDLRGYSLDDPLPDVSASETALQWADLARAANGREDITVRDLFYFFTVTVRGHLLVVGSAQQVADIIEEWFRDEAADGFNVCPPYMPGGLDLFLELVVPELQRRGLFRTEYEGRTFREHLGLSRPRNRFERIAKG</sequence>
<dbReference type="NCBIfam" id="TIGR03860">
    <property type="entry name" value="FMN_nitrolo"/>
    <property type="match status" value="1"/>
</dbReference>
<dbReference type="InterPro" id="IPR016215">
    <property type="entry name" value="NTA_MOA"/>
</dbReference>
<dbReference type="CDD" id="cd01095">
    <property type="entry name" value="Nitrilotriacetate_monoxgenase"/>
    <property type="match status" value="1"/>
</dbReference>
<organism evidence="8">
    <name type="scientific">Paenibacillus ihbetae</name>
    <dbReference type="NCBI Taxonomy" id="1870820"/>
    <lineage>
        <taxon>Bacteria</taxon>
        <taxon>Bacillati</taxon>
        <taxon>Bacillota</taxon>
        <taxon>Bacilli</taxon>
        <taxon>Bacillales</taxon>
        <taxon>Paenibacillaceae</taxon>
        <taxon>Paenibacillus</taxon>
    </lineage>
</organism>
<dbReference type="InterPro" id="IPR036661">
    <property type="entry name" value="Luciferase-like_sf"/>
</dbReference>
<evidence type="ECO:0000256" key="4">
    <source>
        <dbReference type="ARBA" id="ARBA00023033"/>
    </source>
</evidence>
<dbReference type="KEGG" id="pib:BBD41_28230"/>
<accession>A0A1B2E872</accession>
<evidence type="ECO:0000256" key="2">
    <source>
        <dbReference type="ARBA" id="ARBA00022643"/>
    </source>
</evidence>
<dbReference type="PANTHER" id="PTHR30011:SF16">
    <property type="entry name" value="C2H2 FINGER DOMAIN TRANSCRIPTION FACTOR (EUROFUNG)-RELATED"/>
    <property type="match status" value="1"/>
</dbReference>
<feature type="binding site" evidence="6">
    <location>
        <position position="59"/>
    </location>
    <ligand>
        <name>FMN</name>
        <dbReference type="ChEBI" id="CHEBI:58210"/>
    </ligand>
</feature>
<feature type="domain" description="Luciferase-like" evidence="7">
    <location>
        <begin position="30"/>
        <end position="381"/>
    </location>
</feature>
<evidence type="ECO:0000256" key="3">
    <source>
        <dbReference type="ARBA" id="ARBA00023002"/>
    </source>
</evidence>
<dbReference type="GO" id="GO:0004497">
    <property type="term" value="F:monooxygenase activity"/>
    <property type="evidence" value="ECO:0007669"/>
    <property type="project" value="UniProtKB-KW"/>
</dbReference>
<evidence type="ECO:0000259" key="7">
    <source>
        <dbReference type="Pfam" id="PF00296"/>
    </source>
</evidence>
<dbReference type="SUPFAM" id="SSF51679">
    <property type="entry name" value="Bacterial luciferase-like"/>
    <property type="match status" value="1"/>
</dbReference>
<feature type="binding site" evidence="6">
    <location>
        <position position="153"/>
    </location>
    <ligand>
        <name>FMN</name>
        <dbReference type="ChEBI" id="CHEBI:58210"/>
    </ligand>
</feature>
<reference evidence="8" key="1">
    <citation type="submission" date="2016-08" db="EMBL/GenBank/DDBJ databases">
        <title>Complete Genome Seqeunce of Paenibacillus sp. nov. IHBB 9852 from high altitute lake of Indian trans-Himalayas.</title>
        <authorList>
            <person name="Kiran S."/>
            <person name="Swarnkar M.K."/>
            <person name="Rana A."/>
            <person name="Tewari R."/>
            <person name="Gulati A."/>
        </authorList>
    </citation>
    <scope>NUCLEOTIDE SEQUENCE [LARGE SCALE GENOMIC DNA]</scope>
    <source>
        <strain evidence="8">IHBB 9852</strain>
    </source>
</reference>
<evidence type="ECO:0000256" key="1">
    <source>
        <dbReference type="ARBA" id="ARBA00022630"/>
    </source>
</evidence>
<dbReference type="InterPro" id="IPR011251">
    <property type="entry name" value="Luciferase-like_dom"/>
</dbReference>
<dbReference type="AlphaFoldDB" id="A0A1B2E872"/>
<evidence type="ECO:0000313" key="8">
    <source>
        <dbReference type="EMBL" id="ANY76151.1"/>
    </source>
</evidence>
<dbReference type="GO" id="GO:0016705">
    <property type="term" value="F:oxidoreductase activity, acting on paired donors, with incorporation or reduction of molecular oxygen"/>
    <property type="evidence" value="ECO:0007669"/>
    <property type="project" value="InterPro"/>
</dbReference>
<dbReference type="PANTHER" id="PTHR30011">
    <property type="entry name" value="ALKANESULFONATE MONOOXYGENASE-RELATED"/>
    <property type="match status" value="1"/>
</dbReference>
<keyword evidence="3" id="KW-0560">Oxidoreductase</keyword>
<keyword evidence="4 8" id="KW-0503">Monooxygenase</keyword>
<keyword evidence="2 6" id="KW-0288">FMN</keyword>
<feature type="binding site" evidence="6">
    <location>
        <position position="99"/>
    </location>
    <ligand>
        <name>FMN</name>
        <dbReference type="ChEBI" id="CHEBI:58210"/>
    </ligand>
</feature>
<evidence type="ECO:0000256" key="5">
    <source>
        <dbReference type="ARBA" id="ARBA00033748"/>
    </source>
</evidence>